<dbReference type="AlphaFoldDB" id="A0A0N8GLY9"/>
<keyword evidence="2" id="KW-1185">Reference proteome</keyword>
<evidence type="ECO:0000313" key="1">
    <source>
        <dbReference type="EMBL" id="KPL73826.1"/>
    </source>
</evidence>
<dbReference type="STRING" id="360411.AC812_13635"/>
<protein>
    <submittedName>
        <fullName evidence="1">Uncharacterized protein</fullName>
    </submittedName>
</protein>
<name>A0A0N8GLY9_9CHLR</name>
<dbReference type="EMBL" id="LGHJ01000019">
    <property type="protein sequence ID" value="KPL73826.1"/>
    <property type="molecule type" value="Genomic_DNA"/>
</dbReference>
<gene>
    <name evidence="1" type="ORF">AC812_13635</name>
</gene>
<reference evidence="1 2" key="1">
    <citation type="submission" date="2015-07" db="EMBL/GenBank/DDBJ databases">
        <title>Draft genome of Bellilinea caldifistulae DSM 17877.</title>
        <authorList>
            <person name="Hemp J."/>
            <person name="Ward L.M."/>
            <person name="Pace L.A."/>
            <person name="Fischer W.W."/>
        </authorList>
    </citation>
    <scope>NUCLEOTIDE SEQUENCE [LARGE SCALE GENOMIC DNA]</scope>
    <source>
        <strain evidence="1 2">GOMI-1</strain>
    </source>
</reference>
<comment type="caution">
    <text evidence="1">The sequence shown here is derived from an EMBL/GenBank/DDBJ whole genome shotgun (WGS) entry which is preliminary data.</text>
</comment>
<proteinExistence type="predicted"/>
<sequence>MGVEPISSPSGDYHLKNDFLKKGVADGGQPISSPSGDYHLKNDFLKKGWLMGANPSHPLPGTTT</sequence>
<organism evidence="1 2">
    <name type="scientific">Bellilinea caldifistulae</name>
    <dbReference type="NCBI Taxonomy" id="360411"/>
    <lineage>
        <taxon>Bacteria</taxon>
        <taxon>Bacillati</taxon>
        <taxon>Chloroflexota</taxon>
        <taxon>Anaerolineae</taxon>
        <taxon>Anaerolineales</taxon>
        <taxon>Anaerolineaceae</taxon>
        <taxon>Bellilinea</taxon>
    </lineage>
</organism>
<accession>A0A0N8GLY9</accession>
<dbReference type="Proteomes" id="UP000050514">
    <property type="component" value="Unassembled WGS sequence"/>
</dbReference>
<evidence type="ECO:0000313" key="2">
    <source>
        <dbReference type="Proteomes" id="UP000050514"/>
    </source>
</evidence>